<organism evidence="7 8">
    <name type="scientific">Streptomyces pratens</name>
    <dbReference type="NCBI Taxonomy" id="887456"/>
    <lineage>
        <taxon>Bacteria</taxon>
        <taxon>Bacillati</taxon>
        <taxon>Actinomycetota</taxon>
        <taxon>Actinomycetes</taxon>
        <taxon>Kitasatosporales</taxon>
        <taxon>Streptomycetaceae</taxon>
        <taxon>Streptomyces</taxon>
    </lineage>
</organism>
<comment type="caution">
    <text evidence="7">The sequence shown here is derived from an EMBL/GenBank/DDBJ whole genome shotgun (WGS) entry which is preliminary data.</text>
</comment>
<dbReference type="Pfam" id="PF00872">
    <property type="entry name" value="Transposase_mut"/>
    <property type="match status" value="1"/>
</dbReference>
<gene>
    <name evidence="7" type="ORF">ACFP50_19370</name>
</gene>
<evidence type="ECO:0000313" key="8">
    <source>
        <dbReference type="Proteomes" id="UP001596242"/>
    </source>
</evidence>
<name>A0ABW1M2E0_9ACTN</name>
<keyword evidence="6" id="KW-0814">Transposable element</keyword>
<keyword evidence="3 6" id="KW-0815">Transposition</keyword>
<reference evidence="8" key="1">
    <citation type="journal article" date="2019" name="Int. J. Syst. Evol. Microbiol.">
        <title>The Global Catalogue of Microorganisms (GCM) 10K type strain sequencing project: providing services to taxonomists for standard genome sequencing and annotation.</title>
        <authorList>
            <consortium name="The Broad Institute Genomics Platform"/>
            <consortium name="The Broad Institute Genome Sequencing Center for Infectious Disease"/>
            <person name="Wu L."/>
            <person name="Ma J."/>
        </authorList>
    </citation>
    <scope>NUCLEOTIDE SEQUENCE [LARGE SCALE GENOMIC DNA]</scope>
    <source>
        <strain evidence="8">JCM 12763</strain>
    </source>
</reference>
<dbReference type="EMBL" id="JBHSPT010000042">
    <property type="protein sequence ID" value="MFC6057539.1"/>
    <property type="molecule type" value="Genomic_DNA"/>
</dbReference>
<evidence type="ECO:0000256" key="6">
    <source>
        <dbReference type="RuleBase" id="RU365089"/>
    </source>
</evidence>
<proteinExistence type="inferred from homology"/>
<dbReference type="PANTHER" id="PTHR33217">
    <property type="entry name" value="TRANSPOSASE FOR INSERTION SEQUENCE ELEMENT IS1081"/>
    <property type="match status" value="1"/>
</dbReference>
<evidence type="ECO:0000256" key="1">
    <source>
        <dbReference type="ARBA" id="ARBA00002190"/>
    </source>
</evidence>
<evidence type="ECO:0000256" key="2">
    <source>
        <dbReference type="ARBA" id="ARBA00010961"/>
    </source>
</evidence>
<evidence type="ECO:0000256" key="3">
    <source>
        <dbReference type="ARBA" id="ARBA00022578"/>
    </source>
</evidence>
<dbReference type="PANTHER" id="PTHR33217:SF7">
    <property type="entry name" value="TRANSPOSASE FOR INSERTION SEQUENCE ELEMENT IS1081"/>
    <property type="match status" value="1"/>
</dbReference>
<accession>A0ABW1M2E0</accession>
<keyword evidence="4 6" id="KW-0238">DNA-binding</keyword>
<dbReference type="RefSeq" id="WP_386399327.1">
    <property type="nucleotide sequence ID" value="NZ_JBHSRH010000128.1"/>
</dbReference>
<dbReference type="Proteomes" id="UP001596242">
    <property type="component" value="Unassembled WGS sequence"/>
</dbReference>
<evidence type="ECO:0000256" key="5">
    <source>
        <dbReference type="ARBA" id="ARBA00023172"/>
    </source>
</evidence>
<comment type="similarity">
    <text evidence="2 6">Belongs to the transposase mutator family.</text>
</comment>
<sequence length="115" mass="12350">MALPRSGLLRLLKSLRSANGLELVRSVAERMLQKLIESGAAARIGAEGNEHTEARIAYRNGHHGKTLTTQAGDLDLAVLTLRTGSSSPGLLERRCRIDQALYAVIVDVHAHGVST</sequence>
<evidence type="ECO:0000313" key="7">
    <source>
        <dbReference type="EMBL" id="MFC6057539.1"/>
    </source>
</evidence>
<keyword evidence="5 6" id="KW-0233">DNA recombination</keyword>
<comment type="function">
    <text evidence="1 6">Required for the transposition of the insertion element.</text>
</comment>
<protein>
    <recommendedName>
        <fullName evidence="6">Mutator family transposase</fullName>
    </recommendedName>
</protein>
<evidence type="ECO:0000256" key="4">
    <source>
        <dbReference type="ARBA" id="ARBA00023125"/>
    </source>
</evidence>
<keyword evidence="8" id="KW-1185">Reference proteome</keyword>
<dbReference type="InterPro" id="IPR001207">
    <property type="entry name" value="Transposase_mutator"/>
</dbReference>